<dbReference type="EMBL" id="QLMA01000006">
    <property type="protein sequence ID" value="RAJ79006.1"/>
    <property type="molecule type" value="Genomic_DNA"/>
</dbReference>
<dbReference type="InterPro" id="IPR058647">
    <property type="entry name" value="BSH_CzcB-like"/>
</dbReference>
<keyword evidence="6" id="KW-1185">Reference proteome</keyword>
<sequence>MHTPMRTISNMRNLTRLLLIVAMATAFGCGSKNESKSNEREAYVIPDSLMKHLKLDTVRMTPVVDAITLTGMVDFNQDNQVNIFPPVSGIVQNVSTQLGDVVKAGQVLATVKSSEMAGYENNMVVAETNVTSTKKQLDATKDLFKNGLASQLDLTSAQTNYDQALAQLQMQQRILKINGDNRQGVYMVKSPINGFIVQKNITNNTVIRTDNGTNLFTISDLKNVWIQANVYESNISRVHVGDEVNVTTLSYPDKVFKGKVDKMLNVLDPSSKVMKVRIVLPNDEYLLKPQMFASVNVLNPLGHKALTVSSHALMFDHSQYYVLIYHSNKDVRITPVQVLGSNGNETYISAGVKEGDQVIAYDVILIYEALNS</sequence>
<gene>
    <name evidence="5" type="ORF">CLV59_10666</name>
</gene>
<dbReference type="GO" id="GO:0016020">
    <property type="term" value="C:membrane"/>
    <property type="evidence" value="ECO:0007669"/>
    <property type="project" value="InterPro"/>
</dbReference>
<dbReference type="Gene3D" id="2.40.50.100">
    <property type="match status" value="1"/>
</dbReference>
<dbReference type="InterPro" id="IPR051909">
    <property type="entry name" value="MFP_Cation_Efflux"/>
</dbReference>
<dbReference type="Proteomes" id="UP000249819">
    <property type="component" value="Unassembled WGS sequence"/>
</dbReference>
<reference evidence="5 6" key="1">
    <citation type="submission" date="2018-06" db="EMBL/GenBank/DDBJ databases">
        <title>Genomic Encyclopedia of Archaeal and Bacterial Type Strains, Phase II (KMG-II): from individual species to whole genera.</title>
        <authorList>
            <person name="Goeker M."/>
        </authorList>
    </citation>
    <scope>NUCLEOTIDE SEQUENCE [LARGE SCALE GENOMIC DNA]</scope>
    <source>
        <strain evidence="5 6">DSM 29821</strain>
    </source>
</reference>
<comment type="similarity">
    <text evidence="1">Belongs to the membrane fusion protein (MFP) (TC 8.A.1) family.</text>
</comment>
<evidence type="ECO:0000313" key="6">
    <source>
        <dbReference type="Proteomes" id="UP000249819"/>
    </source>
</evidence>
<feature type="domain" description="CzcB-like barrel-sandwich hybrid" evidence="4">
    <location>
        <begin position="81"/>
        <end position="220"/>
    </location>
</feature>
<dbReference type="AlphaFoldDB" id="A0A327VVS4"/>
<dbReference type="Gene3D" id="2.40.420.20">
    <property type="match status" value="1"/>
</dbReference>
<organism evidence="5 6">
    <name type="scientific">Chitinophaga dinghuensis</name>
    <dbReference type="NCBI Taxonomy" id="1539050"/>
    <lineage>
        <taxon>Bacteria</taxon>
        <taxon>Pseudomonadati</taxon>
        <taxon>Bacteroidota</taxon>
        <taxon>Chitinophagia</taxon>
        <taxon>Chitinophagales</taxon>
        <taxon>Chitinophagaceae</taxon>
        <taxon>Chitinophaga</taxon>
    </lineage>
</organism>
<evidence type="ECO:0000313" key="5">
    <source>
        <dbReference type="EMBL" id="RAJ79006.1"/>
    </source>
</evidence>
<dbReference type="NCBIfam" id="TIGR01730">
    <property type="entry name" value="RND_mfp"/>
    <property type="match status" value="1"/>
</dbReference>
<accession>A0A327VVS4</accession>
<dbReference type="PANTHER" id="PTHR30097">
    <property type="entry name" value="CATION EFFLUX SYSTEM PROTEIN CUSB"/>
    <property type="match status" value="1"/>
</dbReference>
<keyword evidence="2" id="KW-0813">Transport</keyword>
<dbReference type="GO" id="GO:0015679">
    <property type="term" value="P:plasma membrane copper ion transport"/>
    <property type="evidence" value="ECO:0007669"/>
    <property type="project" value="TreeGrafter"/>
</dbReference>
<dbReference type="Pfam" id="PF25973">
    <property type="entry name" value="BSH_CzcB"/>
    <property type="match status" value="1"/>
</dbReference>
<dbReference type="Gene3D" id="2.40.30.170">
    <property type="match status" value="1"/>
</dbReference>
<dbReference type="SUPFAM" id="SSF111369">
    <property type="entry name" value="HlyD-like secretion proteins"/>
    <property type="match status" value="1"/>
</dbReference>
<dbReference type="GO" id="GO:0015562">
    <property type="term" value="F:efflux transmembrane transporter activity"/>
    <property type="evidence" value="ECO:0007669"/>
    <property type="project" value="InterPro"/>
</dbReference>
<dbReference type="FunFam" id="2.40.30.170:FF:000010">
    <property type="entry name" value="Efflux RND transporter periplasmic adaptor subunit"/>
    <property type="match status" value="1"/>
</dbReference>
<protein>
    <submittedName>
        <fullName evidence="5">Cobalt-zinc-cadmium efflux system membrane fusion protein</fullName>
    </submittedName>
</protein>
<evidence type="ECO:0000256" key="2">
    <source>
        <dbReference type="ARBA" id="ARBA00022448"/>
    </source>
</evidence>
<dbReference type="GO" id="GO:0060003">
    <property type="term" value="P:copper ion export"/>
    <property type="evidence" value="ECO:0007669"/>
    <property type="project" value="TreeGrafter"/>
</dbReference>
<dbReference type="Pfam" id="PF25954">
    <property type="entry name" value="Beta-barrel_RND_2"/>
    <property type="match status" value="1"/>
</dbReference>
<dbReference type="InterPro" id="IPR058792">
    <property type="entry name" value="Beta-barrel_RND_2"/>
</dbReference>
<evidence type="ECO:0000259" key="3">
    <source>
        <dbReference type="Pfam" id="PF25954"/>
    </source>
</evidence>
<name>A0A327VVS4_9BACT</name>
<dbReference type="InterPro" id="IPR006143">
    <property type="entry name" value="RND_pump_MFP"/>
</dbReference>
<evidence type="ECO:0000256" key="1">
    <source>
        <dbReference type="ARBA" id="ARBA00009477"/>
    </source>
</evidence>
<dbReference type="PANTHER" id="PTHR30097:SF4">
    <property type="entry name" value="SLR6042 PROTEIN"/>
    <property type="match status" value="1"/>
</dbReference>
<dbReference type="Gene3D" id="1.20.1600.10">
    <property type="entry name" value="Outer membrane efflux proteins (OEP)"/>
    <property type="match status" value="1"/>
</dbReference>
<feature type="domain" description="CusB-like beta-barrel" evidence="3">
    <location>
        <begin position="223"/>
        <end position="297"/>
    </location>
</feature>
<proteinExistence type="inferred from homology"/>
<dbReference type="PROSITE" id="PS51257">
    <property type="entry name" value="PROKAR_LIPOPROTEIN"/>
    <property type="match status" value="1"/>
</dbReference>
<dbReference type="GO" id="GO:0030313">
    <property type="term" value="C:cell envelope"/>
    <property type="evidence" value="ECO:0007669"/>
    <property type="project" value="TreeGrafter"/>
</dbReference>
<comment type="caution">
    <text evidence="5">The sequence shown here is derived from an EMBL/GenBank/DDBJ whole genome shotgun (WGS) entry which is preliminary data.</text>
</comment>
<evidence type="ECO:0000259" key="4">
    <source>
        <dbReference type="Pfam" id="PF25973"/>
    </source>
</evidence>